<keyword evidence="3" id="KW-1185">Reference proteome</keyword>
<evidence type="ECO:0000256" key="1">
    <source>
        <dbReference type="SAM" id="MobiDB-lite"/>
    </source>
</evidence>
<name>A0A6G1BX01_9ORYZ</name>
<feature type="region of interest" description="Disordered" evidence="1">
    <location>
        <begin position="1"/>
        <end position="66"/>
    </location>
</feature>
<evidence type="ECO:0000313" key="3">
    <source>
        <dbReference type="Proteomes" id="UP000479710"/>
    </source>
</evidence>
<evidence type="ECO:0000313" key="2">
    <source>
        <dbReference type="EMBL" id="KAF0892456.1"/>
    </source>
</evidence>
<gene>
    <name evidence="2" type="ORF">E2562_016743</name>
</gene>
<comment type="caution">
    <text evidence="2">The sequence shown here is derived from an EMBL/GenBank/DDBJ whole genome shotgun (WGS) entry which is preliminary data.</text>
</comment>
<dbReference type="EMBL" id="SPHZ02000011">
    <property type="protein sequence ID" value="KAF0892456.1"/>
    <property type="molecule type" value="Genomic_DNA"/>
</dbReference>
<feature type="compositionally biased region" description="Basic and acidic residues" evidence="1">
    <location>
        <begin position="1"/>
        <end position="15"/>
    </location>
</feature>
<dbReference type="AlphaFoldDB" id="A0A6G1BX01"/>
<protein>
    <submittedName>
        <fullName evidence="2">Uncharacterized protein</fullName>
    </submittedName>
</protein>
<dbReference type="Proteomes" id="UP000479710">
    <property type="component" value="Unassembled WGS sequence"/>
</dbReference>
<proteinExistence type="predicted"/>
<sequence>MTDGNGRRVAPEWREMRKRGGSFGAHRDSARRWRPTGGSRRRLLDARGARDEKRRWRTRHDLGAHR</sequence>
<reference evidence="2 3" key="1">
    <citation type="submission" date="2019-11" db="EMBL/GenBank/DDBJ databases">
        <title>Whole genome sequence of Oryza granulata.</title>
        <authorList>
            <person name="Li W."/>
        </authorList>
    </citation>
    <scope>NUCLEOTIDE SEQUENCE [LARGE SCALE GENOMIC DNA]</scope>
    <source>
        <strain evidence="3">cv. Menghai</strain>
        <tissue evidence="2">Leaf</tissue>
    </source>
</reference>
<accession>A0A6G1BX01</accession>
<organism evidence="2 3">
    <name type="scientific">Oryza meyeriana var. granulata</name>
    <dbReference type="NCBI Taxonomy" id="110450"/>
    <lineage>
        <taxon>Eukaryota</taxon>
        <taxon>Viridiplantae</taxon>
        <taxon>Streptophyta</taxon>
        <taxon>Embryophyta</taxon>
        <taxon>Tracheophyta</taxon>
        <taxon>Spermatophyta</taxon>
        <taxon>Magnoliopsida</taxon>
        <taxon>Liliopsida</taxon>
        <taxon>Poales</taxon>
        <taxon>Poaceae</taxon>
        <taxon>BOP clade</taxon>
        <taxon>Oryzoideae</taxon>
        <taxon>Oryzeae</taxon>
        <taxon>Oryzinae</taxon>
        <taxon>Oryza</taxon>
        <taxon>Oryza meyeriana</taxon>
    </lineage>
</organism>
<feature type="compositionally biased region" description="Basic and acidic residues" evidence="1">
    <location>
        <begin position="42"/>
        <end position="66"/>
    </location>
</feature>